<proteinExistence type="predicted"/>
<name>A0A840PQC9_9ACTN</name>
<protein>
    <submittedName>
        <fullName evidence="1">Uncharacterized protein</fullName>
    </submittedName>
</protein>
<dbReference type="RefSeq" id="WP_185056770.1">
    <property type="nucleotide sequence ID" value="NZ_BAABIX010000005.1"/>
</dbReference>
<sequence length="48" mass="5013">MSDLAALAGLGILVALMCPLAARVADGARAELYAWQENRAARRGGEGR</sequence>
<organism evidence="1 2">
    <name type="scientific">Thermocatellispora tengchongensis</name>
    <dbReference type="NCBI Taxonomy" id="1073253"/>
    <lineage>
        <taxon>Bacteria</taxon>
        <taxon>Bacillati</taxon>
        <taxon>Actinomycetota</taxon>
        <taxon>Actinomycetes</taxon>
        <taxon>Streptosporangiales</taxon>
        <taxon>Streptosporangiaceae</taxon>
        <taxon>Thermocatellispora</taxon>
    </lineage>
</organism>
<evidence type="ECO:0000313" key="1">
    <source>
        <dbReference type="EMBL" id="MBB5139960.1"/>
    </source>
</evidence>
<dbReference type="AlphaFoldDB" id="A0A840PQC9"/>
<reference evidence="1 2" key="1">
    <citation type="submission" date="2020-08" db="EMBL/GenBank/DDBJ databases">
        <title>Genomic Encyclopedia of Type Strains, Phase IV (KMG-IV): sequencing the most valuable type-strain genomes for metagenomic binning, comparative biology and taxonomic classification.</title>
        <authorList>
            <person name="Goeker M."/>
        </authorList>
    </citation>
    <scope>NUCLEOTIDE SEQUENCE [LARGE SCALE GENOMIC DNA]</scope>
    <source>
        <strain evidence="1 2">DSM 45615</strain>
    </source>
</reference>
<evidence type="ECO:0000313" key="2">
    <source>
        <dbReference type="Proteomes" id="UP000578449"/>
    </source>
</evidence>
<dbReference type="Proteomes" id="UP000578449">
    <property type="component" value="Unassembled WGS sequence"/>
</dbReference>
<dbReference type="EMBL" id="JACHGN010000035">
    <property type="protein sequence ID" value="MBB5139960.1"/>
    <property type="molecule type" value="Genomic_DNA"/>
</dbReference>
<keyword evidence="2" id="KW-1185">Reference proteome</keyword>
<accession>A0A840PQC9</accession>
<comment type="caution">
    <text evidence="1">The sequence shown here is derived from an EMBL/GenBank/DDBJ whole genome shotgun (WGS) entry which is preliminary data.</text>
</comment>
<gene>
    <name evidence="1" type="ORF">HNP84_009725</name>
</gene>